<dbReference type="RefSeq" id="WP_307489099.1">
    <property type="nucleotide sequence ID" value="NZ_JAUSVB010000001.1"/>
</dbReference>
<dbReference type="InterPro" id="IPR000551">
    <property type="entry name" value="MerR-type_HTH_dom"/>
</dbReference>
<dbReference type="Pfam" id="PF13411">
    <property type="entry name" value="MerR_1"/>
    <property type="match status" value="1"/>
</dbReference>
<dbReference type="CDD" id="cd01107">
    <property type="entry name" value="HTH_BmrR"/>
    <property type="match status" value="1"/>
</dbReference>
<dbReference type="Gene3D" id="1.10.1660.10">
    <property type="match status" value="1"/>
</dbReference>
<dbReference type="SUPFAM" id="SSF46955">
    <property type="entry name" value="Putative DNA-binding domain"/>
    <property type="match status" value="1"/>
</dbReference>
<organism evidence="3 4">
    <name type="scientific">Cellulomonas humilata</name>
    <dbReference type="NCBI Taxonomy" id="144055"/>
    <lineage>
        <taxon>Bacteria</taxon>
        <taxon>Bacillati</taxon>
        <taxon>Actinomycetota</taxon>
        <taxon>Actinomycetes</taxon>
        <taxon>Micrococcales</taxon>
        <taxon>Cellulomonadaceae</taxon>
        <taxon>Cellulomonas</taxon>
    </lineage>
</organism>
<dbReference type="PROSITE" id="PS00552">
    <property type="entry name" value="HTH_MERR_1"/>
    <property type="match status" value="1"/>
</dbReference>
<feature type="domain" description="HTH merR-type" evidence="2">
    <location>
        <begin position="7"/>
        <end position="75"/>
    </location>
</feature>
<reference evidence="3 4" key="1">
    <citation type="submission" date="2023-07" db="EMBL/GenBank/DDBJ databases">
        <title>Sorghum-associated microbial communities from plants grown in Nebraska, USA.</title>
        <authorList>
            <person name="Schachtman D."/>
        </authorList>
    </citation>
    <scope>NUCLEOTIDE SEQUENCE [LARGE SCALE GENOMIC DNA]</scope>
    <source>
        <strain evidence="3 4">BE332</strain>
    </source>
</reference>
<dbReference type="Proteomes" id="UP001239626">
    <property type="component" value="Unassembled WGS sequence"/>
</dbReference>
<dbReference type="PROSITE" id="PS50937">
    <property type="entry name" value="HTH_MERR_2"/>
    <property type="match status" value="1"/>
</dbReference>
<dbReference type="PANTHER" id="PTHR30204:SF97">
    <property type="entry name" value="MERR FAMILY REGULATORY PROTEIN"/>
    <property type="match status" value="1"/>
</dbReference>
<protein>
    <submittedName>
        <fullName evidence="3">DNA-binding transcriptional MerR regulator</fullName>
    </submittedName>
</protein>
<comment type="caution">
    <text evidence="3">The sequence shown here is derived from an EMBL/GenBank/DDBJ whole genome shotgun (WGS) entry which is preliminary data.</text>
</comment>
<evidence type="ECO:0000313" key="3">
    <source>
        <dbReference type="EMBL" id="MDQ0371935.1"/>
    </source>
</evidence>
<evidence type="ECO:0000313" key="4">
    <source>
        <dbReference type="Proteomes" id="UP001239626"/>
    </source>
</evidence>
<keyword evidence="1 3" id="KW-0238">DNA-binding</keyword>
<name>A0ABU0EA30_9CELL</name>
<dbReference type="InterPro" id="IPR047057">
    <property type="entry name" value="MerR_fam"/>
</dbReference>
<dbReference type="Gene3D" id="3.20.80.10">
    <property type="entry name" value="Regulatory factor, effector binding domain"/>
    <property type="match status" value="1"/>
</dbReference>
<evidence type="ECO:0000259" key="2">
    <source>
        <dbReference type="PROSITE" id="PS50937"/>
    </source>
</evidence>
<dbReference type="EMBL" id="JAUSVB010000001">
    <property type="protein sequence ID" value="MDQ0371935.1"/>
    <property type="molecule type" value="Genomic_DNA"/>
</dbReference>
<gene>
    <name evidence="3" type="ORF">J2X26_000232</name>
</gene>
<evidence type="ECO:0000256" key="1">
    <source>
        <dbReference type="ARBA" id="ARBA00023125"/>
    </source>
</evidence>
<proteinExistence type="predicted"/>
<dbReference type="SMART" id="SM00422">
    <property type="entry name" value="HTH_MERR"/>
    <property type="match status" value="1"/>
</dbReference>
<dbReference type="GO" id="GO:0003677">
    <property type="term" value="F:DNA binding"/>
    <property type="evidence" value="ECO:0007669"/>
    <property type="project" value="UniProtKB-KW"/>
</dbReference>
<dbReference type="InterPro" id="IPR011256">
    <property type="entry name" value="Reg_factor_effector_dom_sf"/>
</dbReference>
<sequence length="274" mass="29558">MAGNEVTIGEFARRSGLSLKALRLYDARGLLEPVRVDPASGYRYYDPEQLSRARTISLLRRLEMPLGTIADVLAEPPGQAAAIRSWWQERRRDLADRGPEVDLVLGSLGTPGSVGHPGHFGVDDVVVQPVEARTVATVRRHVTQEDLVATFASDALEIRTFLDTGGASYGTEFWVLFHGAVGHDGDGPIETCIPYEGAVAPAGSVVLRQEPAHTLAYVPVTAADCRYPQIIGAYVALETWFSAGGRRPAGPPREIYPVPWSDEGVVAHVAQPVA</sequence>
<keyword evidence="4" id="KW-1185">Reference proteome</keyword>
<dbReference type="InterPro" id="IPR009061">
    <property type="entry name" value="DNA-bd_dom_put_sf"/>
</dbReference>
<dbReference type="PANTHER" id="PTHR30204">
    <property type="entry name" value="REDOX-CYCLING DRUG-SENSING TRANSCRIPTIONAL ACTIVATOR SOXR"/>
    <property type="match status" value="1"/>
</dbReference>
<accession>A0ABU0EA30</accession>